<keyword evidence="1" id="KW-0732">Signal</keyword>
<evidence type="ECO:0000313" key="3">
    <source>
        <dbReference type="EMBL" id="MBE7939694.1"/>
    </source>
</evidence>
<name>A0ABR9SCW1_9BURK</name>
<accession>A0ABR9SCW1</accession>
<keyword evidence="4" id="KW-1185">Reference proteome</keyword>
<gene>
    <name evidence="3" type="ORF">IM725_03790</name>
</gene>
<dbReference type="EMBL" id="JADDOJ010000009">
    <property type="protein sequence ID" value="MBE7939694.1"/>
    <property type="molecule type" value="Genomic_DNA"/>
</dbReference>
<feature type="domain" description="Pili assembly chaperone N-terminal" evidence="2">
    <location>
        <begin position="28"/>
        <end position="150"/>
    </location>
</feature>
<dbReference type="InterPro" id="IPR008962">
    <property type="entry name" value="PapD-like_sf"/>
</dbReference>
<dbReference type="InterPro" id="IPR016147">
    <property type="entry name" value="Pili_assmbl_chaperone_N"/>
</dbReference>
<evidence type="ECO:0000256" key="1">
    <source>
        <dbReference type="SAM" id="SignalP"/>
    </source>
</evidence>
<dbReference type="PANTHER" id="PTHR30251">
    <property type="entry name" value="PILUS ASSEMBLY CHAPERONE"/>
    <property type="match status" value="1"/>
</dbReference>
<reference evidence="3 4" key="1">
    <citation type="submission" date="2020-10" db="EMBL/GenBank/DDBJ databases">
        <title>Draft genome of Ramlibacter aquaticus LMG 30558.</title>
        <authorList>
            <person name="Props R."/>
        </authorList>
    </citation>
    <scope>NUCLEOTIDE SEQUENCE [LARGE SCALE GENOMIC DNA]</scope>
    <source>
        <strain evidence="3 4">LMG 30558</strain>
    </source>
</reference>
<dbReference type="SUPFAM" id="SSF49354">
    <property type="entry name" value="PapD-like"/>
    <property type="match status" value="1"/>
</dbReference>
<proteinExistence type="predicted"/>
<dbReference type="InterPro" id="IPR013783">
    <property type="entry name" value="Ig-like_fold"/>
</dbReference>
<evidence type="ECO:0000313" key="4">
    <source>
        <dbReference type="Proteomes" id="UP000715965"/>
    </source>
</evidence>
<comment type="caution">
    <text evidence="3">The sequence shown here is derived from an EMBL/GenBank/DDBJ whole genome shotgun (WGS) entry which is preliminary data.</text>
</comment>
<sequence length="253" mass="27336">MKGWRGWLAAGLTVSALISSPVRASEFSVAPVRLELNATLRSGALVVRNDSQESIGFQVDAMEWTQDAQGADRYTSSNDLIFFPKILSVEPGQESVIRVGARKPVVQAEKTYRLFIQEMPKPNALSQATGPGAQVSLLLRFGAPIFVTPVQATDDAELQVASLDKGVLKLSAHNTGNRHQVIEGIHLRGLGADGKELYAMTLADRYLLAGTTKAFSTTLDAATCRALASIEVTLKTDRLSRVRKLDVSRADCP</sequence>
<dbReference type="Gene3D" id="2.60.40.10">
    <property type="entry name" value="Immunoglobulins"/>
    <property type="match status" value="1"/>
</dbReference>
<feature type="chain" id="PRO_5046698023" evidence="1">
    <location>
        <begin position="25"/>
        <end position="253"/>
    </location>
</feature>
<dbReference type="PANTHER" id="PTHR30251:SF4">
    <property type="entry name" value="SLR1668 PROTEIN"/>
    <property type="match status" value="1"/>
</dbReference>
<dbReference type="Pfam" id="PF00345">
    <property type="entry name" value="PapD_N"/>
    <property type="match status" value="1"/>
</dbReference>
<feature type="signal peptide" evidence="1">
    <location>
        <begin position="1"/>
        <end position="24"/>
    </location>
</feature>
<evidence type="ECO:0000259" key="2">
    <source>
        <dbReference type="Pfam" id="PF00345"/>
    </source>
</evidence>
<dbReference type="Proteomes" id="UP000715965">
    <property type="component" value="Unassembled WGS sequence"/>
</dbReference>
<dbReference type="RefSeq" id="WP_193779245.1">
    <property type="nucleotide sequence ID" value="NZ_JADDOJ010000009.1"/>
</dbReference>
<protein>
    <submittedName>
        <fullName evidence="3">Molecular chaperone</fullName>
    </submittedName>
</protein>
<dbReference type="InterPro" id="IPR050643">
    <property type="entry name" value="Periplasmic_pilus_chap"/>
</dbReference>
<organism evidence="3 4">
    <name type="scientific">Ramlibacter aquaticus</name>
    <dbReference type="NCBI Taxonomy" id="2780094"/>
    <lineage>
        <taxon>Bacteria</taxon>
        <taxon>Pseudomonadati</taxon>
        <taxon>Pseudomonadota</taxon>
        <taxon>Betaproteobacteria</taxon>
        <taxon>Burkholderiales</taxon>
        <taxon>Comamonadaceae</taxon>
        <taxon>Ramlibacter</taxon>
    </lineage>
</organism>